<feature type="region of interest" description="Disordered" evidence="1">
    <location>
        <begin position="1"/>
        <end position="51"/>
    </location>
</feature>
<evidence type="ECO:0000313" key="3">
    <source>
        <dbReference type="Proteomes" id="UP000736672"/>
    </source>
</evidence>
<evidence type="ECO:0000313" key="2">
    <source>
        <dbReference type="EMBL" id="KAH7271157.1"/>
    </source>
</evidence>
<name>A0A9P9KYY5_FUSSL</name>
<dbReference type="Proteomes" id="UP000736672">
    <property type="component" value="Unassembled WGS sequence"/>
</dbReference>
<comment type="caution">
    <text evidence="2">The sequence shown here is derived from an EMBL/GenBank/DDBJ whole genome shotgun (WGS) entry which is preliminary data.</text>
</comment>
<proteinExistence type="predicted"/>
<dbReference type="AlphaFoldDB" id="A0A9P9KYY5"/>
<dbReference type="OrthoDB" id="10340561at2759"/>
<feature type="region of interest" description="Disordered" evidence="1">
    <location>
        <begin position="187"/>
        <end position="226"/>
    </location>
</feature>
<accession>A0A9P9KYY5</accession>
<reference evidence="2" key="1">
    <citation type="journal article" date="2021" name="Nat. Commun.">
        <title>Genetic determinants of endophytism in the Arabidopsis root mycobiome.</title>
        <authorList>
            <person name="Mesny F."/>
            <person name="Miyauchi S."/>
            <person name="Thiergart T."/>
            <person name="Pickel B."/>
            <person name="Atanasova L."/>
            <person name="Karlsson M."/>
            <person name="Huettel B."/>
            <person name="Barry K.W."/>
            <person name="Haridas S."/>
            <person name="Chen C."/>
            <person name="Bauer D."/>
            <person name="Andreopoulos W."/>
            <person name="Pangilinan J."/>
            <person name="LaButti K."/>
            <person name="Riley R."/>
            <person name="Lipzen A."/>
            <person name="Clum A."/>
            <person name="Drula E."/>
            <person name="Henrissat B."/>
            <person name="Kohler A."/>
            <person name="Grigoriev I.V."/>
            <person name="Martin F.M."/>
            <person name="Hacquard S."/>
        </authorList>
    </citation>
    <scope>NUCLEOTIDE SEQUENCE</scope>
    <source>
        <strain evidence="2">FSSC 5 MPI-SDFR-AT-0091</strain>
    </source>
</reference>
<organism evidence="2 3">
    <name type="scientific">Fusarium solani</name>
    <name type="common">Filamentous fungus</name>
    <dbReference type="NCBI Taxonomy" id="169388"/>
    <lineage>
        <taxon>Eukaryota</taxon>
        <taxon>Fungi</taxon>
        <taxon>Dikarya</taxon>
        <taxon>Ascomycota</taxon>
        <taxon>Pezizomycotina</taxon>
        <taxon>Sordariomycetes</taxon>
        <taxon>Hypocreomycetidae</taxon>
        <taxon>Hypocreales</taxon>
        <taxon>Nectriaceae</taxon>
        <taxon>Fusarium</taxon>
        <taxon>Fusarium solani species complex</taxon>
    </lineage>
</organism>
<gene>
    <name evidence="2" type="ORF">B0J15DRAFT_204845</name>
</gene>
<sequence>MHRGVVRATQNSGADLTGSPRTPEPTSLVALSSEPSSGCFSGQTRTMAGSEGVDSEFCNDGWWLMGDDGWLLVACSKPCAFAPLPLLSCFSWTLSRVSCPPVAVLAPNLGRRDPNLSVLRCMSRVSIPADDQCPRKRNRKLPAWSINPFPVQSELCRICACHGSSLSDRGITSYLVRAPHAQCREHSSPTSNFTPSLGAVQSQPLSSWPPTPVARSGGQFSLFRPP</sequence>
<evidence type="ECO:0000256" key="1">
    <source>
        <dbReference type="SAM" id="MobiDB-lite"/>
    </source>
</evidence>
<feature type="compositionally biased region" description="Polar residues" evidence="1">
    <location>
        <begin position="29"/>
        <end position="47"/>
    </location>
</feature>
<feature type="compositionally biased region" description="Polar residues" evidence="1">
    <location>
        <begin position="188"/>
        <end position="206"/>
    </location>
</feature>
<protein>
    <submittedName>
        <fullName evidence="2">Uncharacterized protein</fullName>
    </submittedName>
</protein>
<dbReference type="EMBL" id="JAGTJS010000004">
    <property type="protein sequence ID" value="KAH7271157.1"/>
    <property type="molecule type" value="Genomic_DNA"/>
</dbReference>
<keyword evidence="3" id="KW-1185">Reference proteome</keyword>